<evidence type="ECO:0000313" key="19">
    <source>
        <dbReference type="RefSeq" id="XP_020851958.1"/>
    </source>
</evidence>
<evidence type="ECO:0000256" key="13">
    <source>
        <dbReference type="ARBA" id="ARBA00023273"/>
    </source>
</evidence>
<feature type="compositionally biased region" description="Gly residues" evidence="16">
    <location>
        <begin position="375"/>
        <end position="386"/>
    </location>
</feature>
<dbReference type="GO" id="GO:0035025">
    <property type="term" value="P:positive regulation of Rho protein signal transduction"/>
    <property type="evidence" value="ECO:0007669"/>
    <property type="project" value="Ensembl"/>
</dbReference>
<protein>
    <submittedName>
        <fullName evidence="19">Reticulon-4 receptor isoform X1</fullName>
    </submittedName>
</protein>
<dbReference type="GO" id="GO:1905576">
    <property type="term" value="F:ganglioside GT1b binding"/>
    <property type="evidence" value="ECO:0007669"/>
    <property type="project" value="Ensembl"/>
</dbReference>
<dbReference type="Proteomes" id="UP000515140">
    <property type="component" value="Unplaced"/>
</dbReference>
<evidence type="ECO:0000256" key="10">
    <source>
        <dbReference type="ARBA" id="ARBA00023136"/>
    </source>
</evidence>
<evidence type="ECO:0000256" key="9">
    <source>
        <dbReference type="ARBA" id="ARBA00022737"/>
    </source>
</evidence>
<dbReference type="PANTHER" id="PTHR24369:SF174">
    <property type="entry name" value="RETICULON-4 RECEPTOR"/>
    <property type="match status" value="1"/>
</dbReference>
<sequence length="519" mass="56268">MVPSLGASISGLLPGRSCLAHFKGSKLLIWVLCLNIQSRADPCPGACVCYSEPKITTSCQQQGLTAIPAAIPAQSQRVFLHNNRISQVGAASFRSCRNMTILWIHSNAISVIEATAFAGLDKLEELDVSDNVKLRAIAPATFRGLRRLHTLHLDRCGLLELSPGLFRGLFSLQYLYLQDNNLQALQDDTFVDLANLTYLFLHGNGIRELSENVFRGLVSLDRLLLHQNQVARVHPRAFHDLGKVMTLYLFNNNLTVLAGETMGPLASLQYLRLNGNPWICDCRAKSLWGWFKQFKGSSSDLECRLPLRLAGKDLKRLHSADLEGCVDPVNQVRSGTKIRHGKGPTVEPLPAGPQDVPLKCCQPEVDKSFMYEATGHGGPPYGGLPAGNGRKDKENMSKPKMAESDPAKNATQKHINDSPFGTFPSNVEIPLTNFQPDLLEPGESSVAPPRRRPGCSRKNRTKAQCRLGPTGSSSSGGSGSGGGGGPSSGSSGLLAPAKPRLALGLVLPVVVLWTFPWSW</sequence>
<dbReference type="RefSeq" id="XP_020851958.1">
    <property type="nucleotide sequence ID" value="XM_020996299.1"/>
</dbReference>
<evidence type="ECO:0000256" key="4">
    <source>
        <dbReference type="ARBA" id="ARBA00004484"/>
    </source>
</evidence>
<accession>A0A6P5L1A8</accession>
<keyword evidence="7" id="KW-0433">Leucine-rich repeat</keyword>
<dbReference type="GO" id="GO:0043204">
    <property type="term" value="C:perikaryon"/>
    <property type="evidence" value="ECO:0007669"/>
    <property type="project" value="UniProtKB-SubCell"/>
</dbReference>
<evidence type="ECO:0000256" key="6">
    <source>
        <dbReference type="ARBA" id="ARBA00022475"/>
    </source>
</evidence>
<gene>
    <name evidence="19" type="primary">RTN4R</name>
</gene>
<dbReference type="GO" id="GO:1905573">
    <property type="term" value="F:ganglioside GM1 binding"/>
    <property type="evidence" value="ECO:0007669"/>
    <property type="project" value="Ensembl"/>
</dbReference>
<evidence type="ECO:0000256" key="14">
    <source>
        <dbReference type="ARBA" id="ARBA00023288"/>
    </source>
</evidence>
<evidence type="ECO:0000256" key="11">
    <source>
        <dbReference type="ARBA" id="ARBA00023170"/>
    </source>
</evidence>
<dbReference type="PANTHER" id="PTHR24369">
    <property type="entry name" value="ANTIGEN BSP, PUTATIVE-RELATED"/>
    <property type="match status" value="1"/>
</dbReference>
<proteinExistence type="inferred from homology"/>
<keyword evidence="9" id="KW-0677">Repeat</keyword>
<dbReference type="GO" id="GO:0042995">
    <property type="term" value="C:cell projection"/>
    <property type="evidence" value="ECO:0007669"/>
    <property type="project" value="UniProtKB-SubCell"/>
</dbReference>
<evidence type="ECO:0000256" key="16">
    <source>
        <dbReference type="SAM" id="MobiDB-lite"/>
    </source>
</evidence>
<evidence type="ECO:0000259" key="17">
    <source>
        <dbReference type="SMART" id="SM00082"/>
    </source>
</evidence>
<dbReference type="GO" id="GO:0045121">
    <property type="term" value="C:membrane raft"/>
    <property type="evidence" value="ECO:0007669"/>
    <property type="project" value="UniProtKB-SubCell"/>
</dbReference>
<keyword evidence="13" id="KW-0966">Cell projection</keyword>
<dbReference type="PROSITE" id="PS51450">
    <property type="entry name" value="LRR"/>
    <property type="match status" value="1"/>
</dbReference>
<dbReference type="InterPro" id="IPR003591">
    <property type="entry name" value="Leu-rich_rpt_typical-subtyp"/>
</dbReference>
<keyword evidence="10" id="KW-0472">Membrane</keyword>
<evidence type="ECO:0000256" key="12">
    <source>
        <dbReference type="ARBA" id="ARBA00023180"/>
    </source>
</evidence>
<dbReference type="GO" id="GO:0005783">
    <property type="term" value="C:endoplasmic reticulum"/>
    <property type="evidence" value="ECO:0007669"/>
    <property type="project" value="Ensembl"/>
</dbReference>
<dbReference type="FunCoup" id="A0A6P5L1A8">
    <property type="interactions" value="154"/>
</dbReference>
<dbReference type="GO" id="GO:0009897">
    <property type="term" value="C:external side of plasma membrane"/>
    <property type="evidence" value="ECO:0007669"/>
    <property type="project" value="Ensembl"/>
</dbReference>
<dbReference type="SMART" id="SM00082">
    <property type="entry name" value="LRRCT"/>
    <property type="match status" value="1"/>
</dbReference>
<feature type="compositionally biased region" description="Gly residues" evidence="16">
    <location>
        <begin position="474"/>
        <end position="487"/>
    </location>
</feature>
<comment type="subcellular location">
    <subcellularLocation>
        <location evidence="1">Cell membrane</location>
    </subcellularLocation>
    <subcellularLocation>
        <location evidence="3">Cell projection</location>
    </subcellularLocation>
    <subcellularLocation>
        <location evidence="2">Membrane raft</location>
    </subcellularLocation>
    <subcellularLocation>
        <location evidence="5">Membrane</location>
        <topology evidence="5">Lipid-anchor</topology>
    </subcellularLocation>
    <subcellularLocation>
        <location evidence="4">Perikaryon</location>
    </subcellularLocation>
</comment>
<dbReference type="KEGG" id="pcw:110215114"/>
<dbReference type="InterPro" id="IPR000483">
    <property type="entry name" value="Cys-rich_flank_reg_C"/>
</dbReference>
<dbReference type="InterPro" id="IPR032675">
    <property type="entry name" value="LRR_dom_sf"/>
</dbReference>
<dbReference type="Pfam" id="PF13855">
    <property type="entry name" value="LRR_8"/>
    <property type="match status" value="2"/>
</dbReference>
<evidence type="ECO:0000256" key="7">
    <source>
        <dbReference type="ARBA" id="ARBA00022614"/>
    </source>
</evidence>
<comment type="similarity">
    <text evidence="15">Belongs to the Nogo receptor family.</text>
</comment>
<dbReference type="AlphaFoldDB" id="A0A6P5L1A8"/>
<feature type="compositionally biased region" description="Basic residues" evidence="16">
    <location>
        <begin position="449"/>
        <end position="463"/>
    </location>
</feature>
<feature type="region of interest" description="Disordered" evidence="16">
    <location>
        <begin position="335"/>
        <end position="355"/>
    </location>
</feature>
<dbReference type="Gene3D" id="3.80.10.10">
    <property type="entry name" value="Ribonuclease Inhibitor"/>
    <property type="match status" value="1"/>
</dbReference>
<dbReference type="InParanoid" id="A0A6P5L1A8"/>
<evidence type="ECO:0000256" key="5">
    <source>
        <dbReference type="ARBA" id="ARBA00004635"/>
    </source>
</evidence>
<keyword evidence="11 19" id="KW-0675">Receptor</keyword>
<evidence type="ECO:0000256" key="2">
    <source>
        <dbReference type="ARBA" id="ARBA00004285"/>
    </source>
</evidence>
<dbReference type="SUPFAM" id="SSF52058">
    <property type="entry name" value="L domain-like"/>
    <property type="match status" value="1"/>
</dbReference>
<dbReference type="InterPro" id="IPR001611">
    <property type="entry name" value="Leu-rich_rpt"/>
</dbReference>
<dbReference type="GeneID" id="110215114"/>
<dbReference type="CTD" id="65078"/>
<feature type="compositionally biased region" description="Basic and acidic residues" evidence="16">
    <location>
        <begin position="389"/>
        <end position="406"/>
    </location>
</feature>
<keyword evidence="8" id="KW-0732">Signal</keyword>
<evidence type="ECO:0000256" key="1">
    <source>
        <dbReference type="ARBA" id="ARBA00004236"/>
    </source>
</evidence>
<organism evidence="18 19">
    <name type="scientific">Phascolarctos cinereus</name>
    <name type="common">Koala</name>
    <dbReference type="NCBI Taxonomy" id="38626"/>
    <lineage>
        <taxon>Eukaryota</taxon>
        <taxon>Metazoa</taxon>
        <taxon>Chordata</taxon>
        <taxon>Craniata</taxon>
        <taxon>Vertebrata</taxon>
        <taxon>Euteleostomi</taxon>
        <taxon>Mammalia</taxon>
        <taxon>Metatheria</taxon>
        <taxon>Diprotodontia</taxon>
        <taxon>Phascolarctidae</taxon>
        <taxon>Phascolarctos</taxon>
    </lineage>
</organism>
<keyword evidence="6" id="KW-1003">Cell membrane</keyword>
<keyword evidence="12" id="KW-0325">Glycoprotein</keyword>
<dbReference type="SMART" id="SM00369">
    <property type="entry name" value="LRR_TYP"/>
    <property type="match status" value="7"/>
</dbReference>
<evidence type="ECO:0000313" key="18">
    <source>
        <dbReference type="Proteomes" id="UP000515140"/>
    </source>
</evidence>
<feature type="region of interest" description="Disordered" evidence="16">
    <location>
        <begin position="372"/>
        <end position="495"/>
    </location>
</feature>
<evidence type="ECO:0000256" key="8">
    <source>
        <dbReference type="ARBA" id="ARBA00022729"/>
    </source>
</evidence>
<reference evidence="19" key="1">
    <citation type="submission" date="2025-08" db="UniProtKB">
        <authorList>
            <consortium name="RefSeq"/>
        </authorList>
    </citation>
    <scope>IDENTIFICATION</scope>
    <source>
        <tissue evidence="19">Spleen</tissue>
    </source>
</reference>
<keyword evidence="14" id="KW-0449">Lipoprotein</keyword>
<evidence type="ECO:0000256" key="15">
    <source>
        <dbReference type="ARBA" id="ARBA00038236"/>
    </source>
</evidence>
<dbReference type="FunFam" id="3.80.10.10:FF:000018">
    <property type="entry name" value="Reticulon 4 receptor"/>
    <property type="match status" value="1"/>
</dbReference>
<feature type="domain" description="LRRCT" evidence="17">
    <location>
        <begin position="276"/>
        <end position="326"/>
    </location>
</feature>
<keyword evidence="18" id="KW-1185">Reference proteome</keyword>
<evidence type="ECO:0000256" key="3">
    <source>
        <dbReference type="ARBA" id="ARBA00004316"/>
    </source>
</evidence>
<dbReference type="InterPro" id="IPR050541">
    <property type="entry name" value="LRR_TM_domain-containing"/>
</dbReference>
<name>A0A6P5L1A8_PHACI</name>